<dbReference type="Pfam" id="PF00512">
    <property type="entry name" value="HisKA"/>
    <property type="match status" value="1"/>
</dbReference>
<evidence type="ECO:0000313" key="16">
    <source>
        <dbReference type="EMBL" id="MBB5874235.1"/>
    </source>
</evidence>
<evidence type="ECO:0000256" key="2">
    <source>
        <dbReference type="ARBA" id="ARBA00004651"/>
    </source>
</evidence>
<dbReference type="CDD" id="cd06225">
    <property type="entry name" value="HAMP"/>
    <property type="match status" value="1"/>
</dbReference>
<comment type="subcellular location">
    <subcellularLocation>
        <location evidence="2">Cell membrane</location>
        <topology evidence="2">Multi-pass membrane protein</topology>
    </subcellularLocation>
</comment>
<feature type="domain" description="HAMP" evidence="15">
    <location>
        <begin position="166"/>
        <end position="218"/>
    </location>
</feature>
<keyword evidence="12" id="KW-0902">Two-component regulatory system</keyword>
<evidence type="ECO:0000256" key="12">
    <source>
        <dbReference type="ARBA" id="ARBA00023012"/>
    </source>
</evidence>
<comment type="caution">
    <text evidence="16">The sequence shown here is derived from an EMBL/GenBank/DDBJ whole genome shotgun (WGS) entry which is preliminary data.</text>
</comment>
<reference evidence="16 17" key="1">
    <citation type="submission" date="2020-08" db="EMBL/GenBank/DDBJ databases">
        <title>Sequencing the genomes of 1000 actinobacteria strains.</title>
        <authorList>
            <person name="Klenk H.-P."/>
        </authorList>
    </citation>
    <scope>NUCLEOTIDE SEQUENCE [LARGE SCALE GENOMIC DNA]</scope>
    <source>
        <strain evidence="16 17">DSM 45362</strain>
    </source>
</reference>
<sequence>MRRRLALLVTATTTLVLLAFLLPLALLIRSAAADQAASRATIEAQALVPVVATGDRTALTLAVDETAARSGQPVTVYLPDGTVVGEQAPPTNGVRLAALGNSITVERPDGREILIAVGQPAGTAVIRTVVPDTALSRGVHRAWLILALLGVVLIGIGIVVADRLARTLVGEITGLADVSHRLAGGDLDTRVPPSGPPEIRAVAGALNHLAGRIQHLVVAEREAVADVSHRLRTPLTALRLDAEALADPDDAERLGAHVDALDRAVTAVIDDVRRRGAEPGSCDAAAVVAQRAAFWQVLAEDQDRSMRVDLAPGPLPVRVAPADLAACLDALLGNVFSHTPDGTGFSVRLTAGPDGAVLVVADRGPGFVGGTPVRRGVSGAGSTGLGLDIAEQTARRSGGRLVLGDADPHGAVVTVELPLIPPLGSP</sequence>
<accession>A0A841C2U8</accession>
<evidence type="ECO:0000256" key="4">
    <source>
        <dbReference type="ARBA" id="ARBA00022475"/>
    </source>
</evidence>
<dbReference type="Gene3D" id="3.30.565.10">
    <property type="entry name" value="Histidine kinase-like ATPase, C-terminal domain"/>
    <property type="match status" value="1"/>
</dbReference>
<evidence type="ECO:0000256" key="7">
    <source>
        <dbReference type="ARBA" id="ARBA00022692"/>
    </source>
</evidence>
<keyword evidence="10" id="KW-0067">ATP-binding</keyword>
<feature type="transmembrane region" description="Helical" evidence="13">
    <location>
        <begin position="142"/>
        <end position="161"/>
    </location>
</feature>
<evidence type="ECO:0000259" key="15">
    <source>
        <dbReference type="PROSITE" id="PS50885"/>
    </source>
</evidence>
<keyword evidence="6" id="KW-0808">Transferase</keyword>
<dbReference type="Pfam" id="PF02518">
    <property type="entry name" value="HATPase_c"/>
    <property type="match status" value="1"/>
</dbReference>
<dbReference type="InterPro" id="IPR036097">
    <property type="entry name" value="HisK_dim/P_sf"/>
</dbReference>
<dbReference type="GO" id="GO:0005524">
    <property type="term" value="F:ATP binding"/>
    <property type="evidence" value="ECO:0007669"/>
    <property type="project" value="UniProtKB-KW"/>
</dbReference>
<keyword evidence="4" id="KW-1003">Cell membrane</keyword>
<protein>
    <recommendedName>
        <fullName evidence="3">histidine kinase</fullName>
        <ecNumber evidence="3">2.7.13.3</ecNumber>
    </recommendedName>
</protein>
<dbReference type="PROSITE" id="PS50885">
    <property type="entry name" value="HAMP"/>
    <property type="match status" value="1"/>
</dbReference>
<proteinExistence type="predicted"/>
<evidence type="ECO:0000256" key="6">
    <source>
        <dbReference type="ARBA" id="ARBA00022679"/>
    </source>
</evidence>
<dbReference type="RefSeq" id="WP_184846198.1">
    <property type="nucleotide sequence ID" value="NZ_JACHMN010000003.1"/>
</dbReference>
<dbReference type="SUPFAM" id="SSF47384">
    <property type="entry name" value="Homodimeric domain of signal transducing histidine kinase"/>
    <property type="match status" value="1"/>
</dbReference>
<gene>
    <name evidence="16" type="ORF">F4553_007669</name>
</gene>
<dbReference type="PANTHER" id="PTHR44936:SF9">
    <property type="entry name" value="SENSOR PROTEIN CREC"/>
    <property type="match status" value="1"/>
</dbReference>
<dbReference type="SUPFAM" id="SSF55874">
    <property type="entry name" value="ATPase domain of HSP90 chaperone/DNA topoisomerase II/histidine kinase"/>
    <property type="match status" value="1"/>
</dbReference>
<dbReference type="Proteomes" id="UP000587527">
    <property type="component" value="Unassembled WGS sequence"/>
</dbReference>
<dbReference type="SUPFAM" id="SSF158472">
    <property type="entry name" value="HAMP domain-like"/>
    <property type="match status" value="1"/>
</dbReference>
<dbReference type="InterPro" id="IPR005467">
    <property type="entry name" value="His_kinase_dom"/>
</dbReference>
<dbReference type="InterPro" id="IPR050980">
    <property type="entry name" value="2C_sensor_his_kinase"/>
</dbReference>
<dbReference type="EMBL" id="JACHMN010000003">
    <property type="protein sequence ID" value="MBB5874235.1"/>
    <property type="molecule type" value="Genomic_DNA"/>
</dbReference>
<evidence type="ECO:0000256" key="3">
    <source>
        <dbReference type="ARBA" id="ARBA00012438"/>
    </source>
</evidence>
<dbReference type="InterPro" id="IPR003594">
    <property type="entry name" value="HATPase_dom"/>
</dbReference>
<dbReference type="EC" id="2.7.13.3" evidence="3"/>
<dbReference type="PANTHER" id="PTHR44936">
    <property type="entry name" value="SENSOR PROTEIN CREC"/>
    <property type="match status" value="1"/>
</dbReference>
<dbReference type="Gene3D" id="1.10.287.130">
    <property type="match status" value="1"/>
</dbReference>
<keyword evidence="17" id="KW-1185">Reference proteome</keyword>
<feature type="domain" description="Histidine kinase" evidence="14">
    <location>
        <begin position="226"/>
        <end position="421"/>
    </location>
</feature>
<comment type="catalytic activity">
    <reaction evidence="1">
        <text>ATP + protein L-histidine = ADP + protein N-phospho-L-histidine.</text>
        <dbReference type="EC" id="2.7.13.3"/>
    </reaction>
</comment>
<dbReference type="SMART" id="SM00388">
    <property type="entry name" value="HisKA"/>
    <property type="match status" value="1"/>
</dbReference>
<dbReference type="SMART" id="SM00304">
    <property type="entry name" value="HAMP"/>
    <property type="match status" value="1"/>
</dbReference>
<evidence type="ECO:0000259" key="14">
    <source>
        <dbReference type="PROSITE" id="PS50109"/>
    </source>
</evidence>
<dbReference type="InterPro" id="IPR036890">
    <property type="entry name" value="HATPase_C_sf"/>
</dbReference>
<evidence type="ECO:0000256" key="8">
    <source>
        <dbReference type="ARBA" id="ARBA00022741"/>
    </source>
</evidence>
<name>A0A841C2U8_9ACTN</name>
<organism evidence="16 17">
    <name type="scientific">Allocatelliglobosispora scoriae</name>
    <dbReference type="NCBI Taxonomy" id="643052"/>
    <lineage>
        <taxon>Bacteria</taxon>
        <taxon>Bacillati</taxon>
        <taxon>Actinomycetota</taxon>
        <taxon>Actinomycetes</taxon>
        <taxon>Micromonosporales</taxon>
        <taxon>Micromonosporaceae</taxon>
        <taxon>Allocatelliglobosispora</taxon>
    </lineage>
</organism>
<evidence type="ECO:0000256" key="10">
    <source>
        <dbReference type="ARBA" id="ARBA00022840"/>
    </source>
</evidence>
<dbReference type="InterPro" id="IPR003660">
    <property type="entry name" value="HAMP_dom"/>
</dbReference>
<dbReference type="CDD" id="cd00082">
    <property type="entry name" value="HisKA"/>
    <property type="match status" value="1"/>
</dbReference>
<dbReference type="SMART" id="SM00387">
    <property type="entry name" value="HATPase_c"/>
    <property type="match status" value="1"/>
</dbReference>
<keyword evidence="9 16" id="KW-0418">Kinase</keyword>
<dbReference type="GO" id="GO:0005886">
    <property type="term" value="C:plasma membrane"/>
    <property type="evidence" value="ECO:0007669"/>
    <property type="project" value="UniProtKB-SubCell"/>
</dbReference>
<dbReference type="GO" id="GO:0000155">
    <property type="term" value="F:phosphorelay sensor kinase activity"/>
    <property type="evidence" value="ECO:0007669"/>
    <property type="project" value="InterPro"/>
</dbReference>
<keyword evidence="11 13" id="KW-1133">Transmembrane helix</keyword>
<keyword evidence="8" id="KW-0547">Nucleotide-binding</keyword>
<dbReference type="Pfam" id="PF00672">
    <property type="entry name" value="HAMP"/>
    <property type="match status" value="1"/>
</dbReference>
<evidence type="ECO:0000256" key="13">
    <source>
        <dbReference type="SAM" id="Phobius"/>
    </source>
</evidence>
<evidence type="ECO:0000256" key="9">
    <source>
        <dbReference type="ARBA" id="ARBA00022777"/>
    </source>
</evidence>
<evidence type="ECO:0000256" key="1">
    <source>
        <dbReference type="ARBA" id="ARBA00000085"/>
    </source>
</evidence>
<evidence type="ECO:0000313" key="17">
    <source>
        <dbReference type="Proteomes" id="UP000587527"/>
    </source>
</evidence>
<dbReference type="PROSITE" id="PS50109">
    <property type="entry name" value="HIS_KIN"/>
    <property type="match status" value="1"/>
</dbReference>
<evidence type="ECO:0000256" key="11">
    <source>
        <dbReference type="ARBA" id="ARBA00022989"/>
    </source>
</evidence>
<keyword evidence="5" id="KW-0597">Phosphoprotein</keyword>
<keyword evidence="13" id="KW-0472">Membrane</keyword>
<dbReference type="InterPro" id="IPR003661">
    <property type="entry name" value="HisK_dim/P_dom"/>
</dbReference>
<dbReference type="AlphaFoldDB" id="A0A841C2U8"/>
<keyword evidence="7 13" id="KW-0812">Transmembrane</keyword>
<evidence type="ECO:0000256" key="5">
    <source>
        <dbReference type="ARBA" id="ARBA00022553"/>
    </source>
</evidence>